<dbReference type="Pfam" id="PF01266">
    <property type="entry name" value="DAO"/>
    <property type="match status" value="1"/>
</dbReference>
<dbReference type="eggNOG" id="COG0665">
    <property type="taxonomic scope" value="Bacteria"/>
</dbReference>
<dbReference type="OrthoDB" id="311718at2"/>
<keyword evidence="4" id="KW-1185">Reference proteome</keyword>
<evidence type="ECO:0000313" key="4">
    <source>
        <dbReference type="Proteomes" id="UP000030341"/>
    </source>
</evidence>
<dbReference type="PANTHER" id="PTHR13847:SF281">
    <property type="entry name" value="FAD DEPENDENT OXIDOREDUCTASE DOMAIN-CONTAINING PROTEIN"/>
    <property type="match status" value="1"/>
</dbReference>
<dbReference type="InterPro" id="IPR036188">
    <property type="entry name" value="FAD/NAD-bd_sf"/>
</dbReference>
<organism evidence="3 4">
    <name type="scientific">Pseudoalteromonas piratica</name>
    <dbReference type="NCBI Taxonomy" id="1348114"/>
    <lineage>
        <taxon>Bacteria</taxon>
        <taxon>Pseudomonadati</taxon>
        <taxon>Pseudomonadota</taxon>
        <taxon>Gammaproteobacteria</taxon>
        <taxon>Alteromonadales</taxon>
        <taxon>Pseudoalteromonadaceae</taxon>
        <taxon>Pseudoalteromonas</taxon>
    </lineage>
</organism>
<name>A0A0A7EDG6_9GAMM</name>
<accession>A0A0A7EDG6</accession>
<dbReference type="GO" id="GO:0005737">
    <property type="term" value="C:cytoplasm"/>
    <property type="evidence" value="ECO:0007669"/>
    <property type="project" value="TreeGrafter"/>
</dbReference>
<dbReference type="EMBL" id="CP009888">
    <property type="protein sequence ID" value="AIY64634.1"/>
    <property type="molecule type" value="Genomic_DNA"/>
</dbReference>
<proteinExistence type="predicted"/>
<dbReference type="SUPFAM" id="SSF51905">
    <property type="entry name" value="FAD/NAD(P)-binding domain"/>
    <property type="match status" value="1"/>
</dbReference>
<dbReference type="Gene3D" id="3.50.50.60">
    <property type="entry name" value="FAD/NAD(P)-binding domain"/>
    <property type="match status" value="1"/>
</dbReference>
<evidence type="ECO:0000313" key="3">
    <source>
        <dbReference type="EMBL" id="AIY64634.1"/>
    </source>
</evidence>
<keyword evidence="1" id="KW-0560">Oxidoreductase</keyword>
<dbReference type="InterPro" id="IPR006076">
    <property type="entry name" value="FAD-dep_OxRdtase"/>
</dbReference>
<dbReference type="STRING" id="1348114.OM33_05365"/>
<feature type="domain" description="FAD dependent oxidoreductase" evidence="2">
    <location>
        <begin position="43"/>
        <end position="406"/>
    </location>
</feature>
<dbReference type="Gene3D" id="3.30.9.10">
    <property type="entry name" value="D-Amino Acid Oxidase, subunit A, domain 2"/>
    <property type="match status" value="1"/>
</dbReference>
<evidence type="ECO:0000259" key="2">
    <source>
        <dbReference type="Pfam" id="PF01266"/>
    </source>
</evidence>
<dbReference type="RefSeq" id="WP_038639668.1">
    <property type="nucleotide sequence ID" value="NZ_CP009888.1"/>
</dbReference>
<dbReference type="KEGG" id="pseo:OM33_05365"/>
<dbReference type="AlphaFoldDB" id="A0A0A7EDG6"/>
<gene>
    <name evidence="3" type="ORF">OM33_05365</name>
</gene>
<dbReference type="Proteomes" id="UP000030341">
    <property type="component" value="Chromosome 1"/>
</dbReference>
<dbReference type="GO" id="GO:0016491">
    <property type="term" value="F:oxidoreductase activity"/>
    <property type="evidence" value="ECO:0007669"/>
    <property type="project" value="UniProtKB-KW"/>
</dbReference>
<sequence>MTHVYDPLHQPHCQGQDFAPSYWASTIALPESTSSVQNAQHHDVAIIGGGYSGLLTAYYLAAEHQLDVCVIEANQVGFGASARNAGFVLKGSGRLSYPQMTQKWGLDVTKGIYSEFSDAVHRVEQLISDFNIDCDKQENGYLKIAHNQNALESLNAQANYIQTQLQSANTPPSQWLSKEELSVHYMKNQQAFGALRYSDSFGVNPLKLLLGYRSLAIKNGVTLYENSLVEHIVETANGFELSVKGIKVSCNKLIMAGNAYNNKQSHQAINNRYLPILSSIFVSKPLTKQQLDESGLQTNQVCMDTRTLKYYYRLLPDNRLLFGGRGAVYAKHQNKPVYLTNLKKGLSDCFPCLTNIEHDYYWNGFIAAALDDMPHINFDGKLGFILGYCGAGVSFSAQAGFRMAQMVAGKKVPKLPLYNTPLPYLPFARFRRIGQFAYYQYAQVKDRFF</sequence>
<reference evidence="3 4" key="1">
    <citation type="submission" date="2014-11" db="EMBL/GenBank/DDBJ databases">
        <title>Complete Genome Sequence of Pseudoalteromonas sp. Strain OCN003 Isolated from Kaneohe Bay, Oahu, Hawaii.</title>
        <authorList>
            <person name="Beurmann S."/>
            <person name="Videau P."/>
            <person name="Ushijima B."/>
            <person name="Smith A.M."/>
            <person name="Aeby G.S."/>
            <person name="Callahan S.M."/>
            <person name="Belcaid M."/>
        </authorList>
    </citation>
    <scope>NUCLEOTIDE SEQUENCE [LARGE SCALE GENOMIC DNA]</scope>
    <source>
        <strain evidence="3 4">OCN003</strain>
    </source>
</reference>
<dbReference type="PANTHER" id="PTHR13847">
    <property type="entry name" value="SARCOSINE DEHYDROGENASE-RELATED"/>
    <property type="match status" value="1"/>
</dbReference>
<evidence type="ECO:0000256" key="1">
    <source>
        <dbReference type="ARBA" id="ARBA00023002"/>
    </source>
</evidence>
<protein>
    <submittedName>
        <fullName evidence="3">Oxidoreductase</fullName>
    </submittedName>
</protein>
<dbReference type="HOGENOM" id="CLU_007884_3_3_6"/>